<feature type="chain" id="PRO_5046402386" evidence="1">
    <location>
        <begin position="22"/>
        <end position="327"/>
    </location>
</feature>
<protein>
    <submittedName>
        <fullName evidence="2">Lpg1974 family pore-forming outer membrane protein</fullName>
    </submittedName>
</protein>
<accession>A0ABW8D7Q1</accession>
<keyword evidence="3" id="KW-1185">Reference proteome</keyword>
<evidence type="ECO:0000313" key="3">
    <source>
        <dbReference type="Proteomes" id="UP001615550"/>
    </source>
</evidence>
<organism evidence="2 3">
    <name type="scientific">Legionella lytica</name>
    <dbReference type="NCBI Taxonomy" id="96232"/>
    <lineage>
        <taxon>Bacteria</taxon>
        <taxon>Pseudomonadati</taxon>
        <taxon>Pseudomonadota</taxon>
        <taxon>Gammaproteobacteria</taxon>
        <taxon>Legionellales</taxon>
        <taxon>Legionellaceae</taxon>
        <taxon>Legionella</taxon>
    </lineage>
</organism>
<name>A0ABW8D7Q1_9GAMM</name>
<dbReference type="Proteomes" id="UP001615550">
    <property type="component" value="Unassembled WGS sequence"/>
</dbReference>
<comment type="caution">
    <text evidence="2">The sequence shown here is derived from an EMBL/GenBank/DDBJ whole genome shotgun (WGS) entry which is preliminary data.</text>
</comment>
<reference evidence="2 3" key="1">
    <citation type="submission" date="2024-08" db="EMBL/GenBank/DDBJ databases">
        <title>Draft Genome Sequence of Legionella lytica strain DSB2004, Isolated From a Fire Sprinkler System.</title>
        <authorList>
            <person name="Everhart A.D."/>
            <person name="Kidane D.T."/>
            <person name="Farone A.L."/>
            <person name="Farone M.B."/>
        </authorList>
    </citation>
    <scope>NUCLEOTIDE SEQUENCE [LARGE SCALE GENOMIC DNA]</scope>
    <source>
        <strain evidence="2 3">DSB2004</strain>
    </source>
</reference>
<proteinExistence type="predicted"/>
<feature type="signal peptide" evidence="1">
    <location>
        <begin position="1"/>
        <end position="21"/>
    </location>
</feature>
<sequence>MFVLKRLILIVLALASGVLFAGNMGPVCTPGTLTVPCQQMGWSLTANALYLQTNFNQKFSYYPRGDNDIYNGLGGQWGWGYQLQASYLFNTGNELSVSWYHLDGASGNLKFNPLGEFDPLNVRLALKTQWDAVNGELGQLAKLGRDINYRIHGGFQFARLKNTMNARVAFIVPADLLDLFDADSIPPPRRLHYNTSFNGFGPRTGFDMDYILGNGFTMYAKAATTLLVGTIKSSVTGLAEPLPSLRGSYSAIVPELEASVGLNYSYPTKRGDFLFDLGYLWVNYFNPFRNQNIMDNLANNQTVTSENRSTDLSISGLYFGLKYRAYI</sequence>
<evidence type="ECO:0000256" key="1">
    <source>
        <dbReference type="SAM" id="SignalP"/>
    </source>
</evidence>
<dbReference type="RefSeq" id="WP_400187582.1">
    <property type="nucleotide sequence ID" value="NZ_JBGORX010000002.1"/>
</dbReference>
<evidence type="ECO:0000313" key="2">
    <source>
        <dbReference type="EMBL" id="MFJ1268743.1"/>
    </source>
</evidence>
<dbReference type="EMBL" id="JBGORX010000002">
    <property type="protein sequence ID" value="MFJ1268743.1"/>
    <property type="molecule type" value="Genomic_DNA"/>
</dbReference>
<dbReference type="InterPro" id="IPR007825">
    <property type="entry name" value="Major_OMP_Legionella"/>
</dbReference>
<gene>
    <name evidence="2" type="ORF">ACD661_09275</name>
</gene>
<keyword evidence="1" id="KW-0732">Signal</keyword>
<dbReference type="Pfam" id="PF05150">
    <property type="entry name" value="Legionella_OMP"/>
    <property type="match status" value="1"/>
</dbReference>